<protein>
    <submittedName>
        <fullName evidence="3">Cupin domain protein</fullName>
    </submittedName>
</protein>
<name>C0DAS0_9FIRM</name>
<dbReference type="InterPro" id="IPR014710">
    <property type="entry name" value="RmlC-like_jellyroll"/>
</dbReference>
<keyword evidence="4" id="KW-1185">Reference proteome</keyword>
<proteinExistence type="predicted"/>
<dbReference type="InterPro" id="IPR051610">
    <property type="entry name" value="GPI/OXD"/>
</dbReference>
<dbReference type="AlphaFoldDB" id="C0DAS0"/>
<dbReference type="GO" id="GO:0046872">
    <property type="term" value="F:metal ion binding"/>
    <property type="evidence" value="ECO:0007669"/>
    <property type="project" value="UniProtKB-KW"/>
</dbReference>
<sequence>MRMVVTNWRDAAPTIVHDFGIDYKLLKGQEAYDPGIPNCCMRGMLYVAYAMLQEGKAYEAHAHGDHEEVYYIISGIGEMTVNGETRAIRDGDAVFIPAGFTHSIANRGQEFLVFLAFSSQVPDRAAGAEGI</sequence>
<evidence type="ECO:0000313" key="4">
    <source>
        <dbReference type="Proteomes" id="UP000004756"/>
    </source>
</evidence>
<comment type="caution">
    <text evidence="3">The sequence shown here is derived from an EMBL/GenBank/DDBJ whole genome shotgun (WGS) entry which is preliminary data.</text>
</comment>
<dbReference type="Pfam" id="PF07883">
    <property type="entry name" value="Cupin_2"/>
    <property type="match status" value="1"/>
</dbReference>
<dbReference type="InterPro" id="IPR011051">
    <property type="entry name" value="RmlC_Cupin_sf"/>
</dbReference>
<dbReference type="Proteomes" id="UP000004756">
    <property type="component" value="Unassembled WGS sequence"/>
</dbReference>
<keyword evidence="1" id="KW-0479">Metal-binding</keyword>
<dbReference type="EMBL" id="ACCJ01000539">
    <property type="protein sequence ID" value="EEG51534.1"/>
    <property type="molecule type" value="Genomic_DNA"/>
</dbReference>
<reference evidence="3 4" key="2">
    <citation type="submission" date="2009-02" db="EMBL/GenBank/DDBJ databases">
        <title>Draft genome sequence of Clostridium asparagiforme (DSM 15981).</title>
        <authorList>
            <person name="Sudarsanam P."/>
            <person name="Ley R."/>
            <person name="Guruge J."/>
            <person name="Turnbaugh P.J."/>
            <person name="Mahowald M."/>
            <person name="Liep D."/>
            <person name="Gordon J."/>
        </authorList>
    </citation>
    <scope>NUCLEOTIDE SEQUENCE [LARGE SCALE GENOMIC DNA]</scope>
    <source>
        <strain evidence="3 4">DSM 15981</strain>
    </source>
</reference>
<reference evidence="3 4" key="1">
    <citation type="submission" date="2009-01" db="EMBL/GenBank/DDBJ databases">
        <authorList>
            <person name="Fulton L."/>
            <person name="Clifton S."/>
            <person name="Fulton B."/>
            <person name="Xu J."/>
            <person name="Minx P."/>
            <person name="Pepin K.H."/>
            <person name="Johnson M."/>
            <person name="Bhonagiri V."/>
            <person name="Nash W.E."/>
            <person name="Mardis E.R."/>
            <person name="Wilson R.K."/>
        </authorList>
    </citation>
    <scope>NUCLEOTIDE SEQUENCE [LARGE SCALE GENOMIC DNA]</scope>
    <source>
        <strain evidence="3 4">DSM 15981</strain>
    </source>
</reference>
<feature type="domain" description="Cupin type-2" evidence="2">
    <location>
        <begin position="51"/>
        <end position="116"/>
    </location>
</feature>
<gene>
    <name evidence="3" type="ORF">CLOSTASPAR_06375</name>
</gene>
<accession>C0DAS0</accession>
<evidence type="ECO:0000313" key="3">
    <source>
        <dbReference type="EMBL" id="EEG51534.1"/>
    </source>
</evidence>
<dbReference type="InterPro" id="IPR013096">
    <property type="entry name" value="Cupin_2"/>
</dbReference>
<dbReference type="HOGENOM" id="CLU_1923882_0_0_9"/>
<dbReference type="PANTHER" id="PTHR35848:SF6">
    <property type="entry name" value="CUPIN TYPE-2 DOMAIN-CONTAINING PROTEIN"/>
    <property type="match status" value="1"/>
</dbReference>
<dbReference type="PANTHER" id="PTHR35848">
    <property type="entry name" value="OXALATE-BINDING PROTEIN"/>
    <property type="match status" value="1"/>
</dbReference>
<dbReference type="SUPFAM" id="SSF51182">
    <property type="entry name" value="RmlC-like cupins"/>
    <property type="match status" value="1"/>
</dbReference>
<evidence type="ECO:0000256" key="1">
    <source>
        <dbReference type="ARBA" id="ARBA00022723"/>
    </source>
</evidence>
<evidence type="ECO:0000259" key="2">
    <source>
        <dbReference type="Pfam" id="PF07883"/>
    </source>
</evidence>
<organism evidence="3 4">
    <name type="scientific">[Clostridium] asparagiforme DSM 15981</name>
    <dbReference type="NCBI Taxonomy" id="518636"/>
    <lineage>
        <taxon>Bacteria</taxon>
        <taxon>Bacillati</taxon>
        <taxon>Bacillota</taxon>
        <taxon>Clostridia</taxon>
        <taxon>Lachnospirales</taxon>
        <taxon>Lachnospiraceae</taxon>
        <taxon>Enterocloster</taxon>
    </lineage>
</organism>
<dbReference type="Gene3D" id="2.60.120.10">
    <property type="entry name" value="Jelly Rolls"/>
    <property type="match status" value="1"/>
</dbReference>